<evidence type="ECO:0000256" key="3">
    <source>
        <dbReference type="ARBA" id="ARBA00023002"/>
    </source>
</evidence>
<dbReference type="Pfam" id="PF00107">
    <property type="entry name" value="ADH_zinc_N"/>
    <property type="match status" value="1"/>
</dbReference>
<dbReference type="Gene3D" id="3.90.180.10">
    <property type="entry name" value="Medium-chain alcohol dehydrogenases, catalytic domain"/>
    <property type="match status" value="1"/>
</dbReference>
<feature type="region of interest" description="Disordered" evidence="5">
    <location>
        <begin position="242"/>
        <end position="263"/>
    </location>
</feature>
<dbReference type="SUPFAM" id="SSF50129">
    <property type="entry name" value="GroES-like"/>
    <property type="match status" value="1"/>
</dbReference>
<dbReference type="InterPro" id="IPR050129">
    <property type="entry name" value="Zn_alcohol_dh"/>
</dbReference>
<comment type="cofactor">
    <cofactor evidence="4">
        <name>Zn(2+)</name>
        <dbReference type="ChEBI" id="CHEBI:29105"/>
    </cofactor>
</comment>
<evidence type="ECO:0000256" key="1">
    <source>
        <dbReference type="ARBA" id="ARBA00022723"/>
    </source>
</evidence>
<dbReference type="Proteomes" id="UP000240883">
    <property type="component" value="Unassembled WGS sequence"/>
</dbReference>
<feature type="domain" description="Alcohol dehydrogenase-like C-terminal" evidence="6">
    <location>
        <begin position="150"/>
        <end position="224"/>
    </location>
</feature>
<proteinExistence type="inferred from homology"/>
<dbReference type="InterPro" id="IPR002328">
    <property type="entry name" value="ADH_Zn_CS"/>
</dbReference>
<evidence type="ECO:0000259" key="7">
    <source>
        <dbReference type="Pfam" id="PF08240"/>
    </source>
</evidence>
<dbReference type="AlphaFoldDB" id="A0A2T2NQQ7"/>
<evidence type="ECO:0000256" key="4">
    <source>
        <dbReference type="RuleBase" id="RU361277"/>
    </source>
</evidence>
<dbReference type="InterPro" id="IPR013154">
    <property type="entry name" value="ADH-like_N"/>
</dbReference>
<accession>A0A2T2NQQ7</accession>
<dbReference type="GO" id="GO:0008270">
    <property type="term" value="F:zinc ion binding"/>
    <property type="evidence" value="ECO:0007669"/>
    <property type="project" value="InterPro"/>
</dbReference>
<keyword evidence="1 4" id="KW-0479">Metal-binding</keyword>
<evidence type="ECO:0000259" key="6">
    <source>
        <dbReference type="Pfam" id="PF00107"/>
    </source>
</evidence>
<dbReference type="SUPFAM" id="SSF51735">
    <property type="entry name" value="NAD(P)-binding Rossmann-fold domains"/>
    <property type="match status" value="1"/>
</dbReference>
<dbReference type="Gene3D" id="3.40.50.720">
    <property type="entry name" value="NAD(P)-binding Rossmann-like Domain"/>
    <property type="match status" value="1"/>
</dbReference>
<organism evidence="8 9">
    <name type="scientific">Corynespora cassiicola Philippines</name>
    <dbReference type="NCBI Taxonomy" id="1448308"/>
    <lineage>
        <taxon>Eukaryota</taxon>
        <taxon>Fungi</taxon>
        <taxon>Dikarya</taxon>
        <taxon>Ascomycota</taxon>
        <taxon>Pezizomycotina</taxon>
        <taxon>Dothideomycetes</taxon>
        <taxon>Pleosporomycetidae</taxon>
        <taxon>Pleosporales</taxon>
        <taxon>Corynesporascaceae</taxon>
        <taxon>Corynespora</taxon>
    </lineage>
</organism>
<comment type="similarity">
    <text evidence="4">Belongs to the zinc-containing alcohol dehydrogenase family.</text>
</comment>
<evidence type="ECO:0000256" key="2">
    <source>
        <dbReference type="ARBA" id="ARBA00022833"/>
    </source>
</evidence>
<sequence>MVAAGMCRSDHSLLTNENQPSWFQEKFTLGHEGCGKIVAMGDGVPQDLGFAIGDMIAMLAVPGCGGEECEECSRGVPQLCQAARRSGIGNDGFYAPYAVVDCRGAVRVPKGVSPSQAAVATDAITTAYHAISRRAEIKTAHTVFLFGLGGLGFNALQVIRAIGARVLVSDIKQQNLDEAMRIGVPMEDIVPIGKNVPEWVKEQGVTKVDVVADFVGTEQTFSDAQYIGKLRSFRSWRLHDSGNNTKNSQACREDSVRWNAEPP</sequence>
<evidence type="ECO:0000313" key="9">
    <source>
        <dbReference type="Proteomes" id="UP000240883"/>
    </source>
</evidence>
<keyword evidence="2 4" id="KW-0862">Zinc</keyword>
<dbReference type="GO" id="GO:0016491">
    <property type="term" value="F:oxidoreductase activity"/>
    <property type="evidence" value="ECO:0007669"/>
    <property type="project" value="UniProtKB-KW"/>
</dbReference>
<dbReference type="OrthoDB" id="1879366at2759"/>
<dbReference type="InterPro" id="IPR011032">
    <property type="entry name" value="GroES-like_sf"/>
</dbReference>
<evidence type="ECO:0000313" key="8">
    <source>
        <dbReference type="EMBL" id="PSN67418.1"/>
    </source>
</evidence>
<keyword evidence="9" id="KW-1185">Reference proteome</keyword>
<dbReference type="InterPro" id="IPR013149">
    <property type="entry name" value="ADH-like_C"/>
</dbReference>
<dbReference type="EMBL" id="KZ678135">
    <property type="protein sequence ID" value="PSN67418.1"/>
    <property type="molecule type" value="Genomic_DNA"/>
</dbReference>
<name>A0A2T2NQQ7_CORCC</name>
<dbReference type="Pfam" id="PF08240">
    <property type="entry name" value="ADH_N"/>
    <property type="match status" value="1"/>
</dbReference>
<evidence type="ECO:0000256" key="5">
    <source>
        <dbReference type="SAM" id="MobiDB-lite"/>
    </source>
</evidence>
<dbReference type="PANTHER" id="PTHR43401">
    <property type="entry name" value="L-THREONINE 3-DEHYDROGENASE"/>
    <property type="match status" value="1"/>
</dbReference>
<dbReference type="PANTHER" id="PTHR43401:SF5">
    <property type="entry name" value="ALCOHOL DEHYDROGENASE-RELATED"/>
    <property type="match status" value="1"/>
</dbReference>
<reference evidence="8 9" key="1">
    <citation type="journal article" date="2018" name="Front. Microbiol.">
        <title>Genome-Wide Analysis of Corynespora cassiicola Leaf Fall Disease Putative Effectors.</title>
        <authorList>
            <person name="Lopez D."/>
            <person name="Ribeiro S."/>
            <person name="Label P."/>
            <person name="Fumanal B."/>
            <person name="Venisse J.S."/>
            <person name="Kohler A."/>
            <person name="de Oliveira R.R."/>
            <person name="Labutti K."/>
            <person name="Lipzen A."/>
            <person name="Lail K."/>
            <person name="Bauer D."/>
            <person name="Ohm R.A."/>
            <person name="Barry K.W."/>
            <person name="Spatafora J."/>
            <person name="Grigoriev I.V."/>
            <person name="Martin F.M."/>
            <person name="Pujade-Renaud V."/>
        </authorList>
    </citation>
    <scope>NUCLEOTIDE SEQUENCE [LARGE SCALE GENOMIC DNA]</scope>
    <source>
        <strain evidence="8 9">Philippines</strain>
    </source>
</reference>
<feature type="domain" description="Alcohol dehydrogenase-like N-terminal" evidence="7">
    <location>
        <begin position="2"/>
        <end position="110"/>
    </location>
</feature>
<dbReference type="STRING" id="1448308.A0A2T2NQQ7"/>
<dbReference type="PROSITE" id="PS00059">
    <property type="entry name" value="ADH_ZINC"/>
    <property type="match status" value="1"/>
</dbReference>
<gene>
    <name evidence="8" type="ORF">BS50DRAFT_574118</name>
</gene>
<dbReference type="InterPro" id="IPR036291">
    <property type="entry name" value="NAD(P)-bd_dom_sf"/>
</dbReference>
<protein>
    <submittedName>
        <fullName evidence="8">GroES-like protein</fullName>
    </submittedName>
</protein>
<keyword evidence="3" id="KW-0560">Oxidoreductase</keyword>